<dbReference type="SUPFAM" id="SSF51206">
    <property type="entry name" value="cAMP-binding domain-like"/>
    <property type="match status" value="1"/>
</dbReference>
<dbReference type="EMBL" id="AAWS01000049">
    <property type="protein sequence ID" value="EAY25378.1"/>
    <property type="molecule type" value="Genomic_DNA"/>
</dbReference>
<dbReference type="Gene3D" id="2.60.120.10">
    <property type="entry name" value="Jelly Rolls"/>
    <property type="match status" value="1"/>
</dbReference>
<evidence type="ECO:0000313" key="3">
    <source>
        <dbReference type="Proteomes" id="UP000004095"/>
    </source>
</evidence>
<feature type="domain" description="Cyclic nucleotide-binding" evidence="1">
    <location>
        <begin position="37"/>
        <end position="119"/>
    </location>
</feature>
<protein>
    <submittedName>
        <fullName evidence="2">Cyclic nucleotide-binding domain protein</fullName>
    </submittedName>
</protein>
<gene>
    <name evidence="2" type="ORF">M23134_06637</name>
</gene>
<dbReference type="InterPro" id="IPR018490">
    <property type="entry name" value="cNMP-bd_dom_sf"/>
</dbReference>
<dbReference type="Proteomes" id="UP000004095">
    <property type="component" value="Unassembled WGS sequence"/>
</dbReference>
<evidence type="ECO:0000259" key="1">
    <source>
        <dbReference type="Pfam" id="PF00027"/>
    </source>
</evidence>
<dbReference type="eggNOG" id="COG0664">
    <property type="taxonomic scope" value="Bacteria"/>
</dbReference>
<name>A1ZW15_MICM2</name>
<sequence>MKDLLMHIHPLRAHIEEVLPLTDQEFDFILSHFTPVSKRKHQYLVQEGELVNKEHWVIKGCLKAYFFDQNGKEYIVQFAMENWWITDYEAFNNQIRASFSVDCIEDCELLAIDYASREKLSSEMHKMERFWAKKTKLAFIASQKRILSLCRNTAKERYEMLLNQYPQLVQRVPKKMLASYLGVSRETLSRL</sequence>
<dbReference type="InterPro" id="IPR014710">
    <property type="entry name" value="RmlC-like_jellyroll"/>
</dbReference>
<evidence type="ECO:0000313" key="2">
    <source>
        <dbReference type="EMBL" id="EAY25378.1"/>
    </source>
</evidence>
<keyword evidence="3" id="KW-1185">Reference proteome</keyword>
<proteinExistence type="predicted"/>
<organism evidence="2 3">
    <name type="scientific">Microscilla marina ATCC 23134</name>
    <dbReference type="NCBI Taxonomy" id="313606"/>
    <lineage>
        <taxon>Bacteria</taxon>
        <taxon>Pseudomonadati</taxon>
        <taxon>Bacteroidota</taxon>
        <taxon>Cytophagia</taxon>
        <taxon>Cytophagales</taxon>
        <taxon>Microscillaceae</taxon>
        <taxon>Microscilla</taxon>
    </lineage>
</organism>
<dbReference type="AlphaFoldDB" id="A1ZW15"/>
<dbReference type="InterPro" id="IPR000595">
    <property type="entry name" value="cNMP-bd_dom"/>
</dbReference>
<accession>A1ZW15</accession>
<dbReference type="CDD" id="cd00038">
    <property type="entry name" value="CAP_ED"/>
    <property type="match status" value="1"/>
</dbReference>
<comment type="caution">
    <text evidence="2">The sequence shown here is derived from an EMBL/GenBank/DDBJ whole genome shotgun (WGS) entry which is preliminary data.</text>
</comment>
<dbReference type="Pfam" id="PF00027">
    <property type="entry name" value="cNMP_binding"/>
    <property type="match status" value="1"/>
</dbReference>
<reference evidence="2 3" key="1">
    <citation type="submission" date="2007-01" db="EMBL/GenBank/DDBJ databases">
        <authorList>
            <person name="Haygood M."/>
            <person name="Podell S."/>
            <person name="Anderson C."/>
            <person name="Hopkinson B."/>
            <person name="Roe K."/>
            <person name="Barbeau K."/>
            <person name="Gaasterland T."/>
            <person name="Ferriera S."/>
            <person name="Johnson J."/>
            <person name="Kravitz S."/>
            <person name="Beeson K."/>
            <person name="Sutton G."/>
            <person name="Rogers Y.-H."/>
            <person name="Friedman R."/>
            <person name="Frazier M."/>
            <person name="Venter J.C."/>
        </authorList>
    </citation>
    <scope>NUCLEOTIDE SEQUENCE [LARGE SCALE GENOMIC DNA]</scope>
    <source>
        <strain evidence="2 3">ATCC 23134</strain>
    </source>
</reference>